<name>A0A2N5Y338_9GAMM</name>
<dbReference type="Proteomes" id="UP000234845">
    <property type="component" value="Unassembled WGS sequence"/>
</dbReference>
<dbReference type="EMBL" id="PKLZ01000007">
    <property type="protein sequence ID" value="PLW82811.1"/>
    <property type="molecule type" value="Genomic_DNA"/>
</dbReference>
<accession>A0A2N5Y338</accession>
<evidence type="ECO:0000313" key="3">
    <source>
        <dbReference type="Proteomes" id="UP000234845"/>
    </source>
</evidence>
<sequence length="262" mass="29251">MRYFTIPGRLATLAVIAFGLMACSSTPTYNPTVFAYELDQEKLAQQEVKTVIIPHVNLGPPSRLYLDKEAPRVDSMVAAYLKEQGYKVLPQRDFIQQWNTAVRAFGNPLDPTTGRVNMSTFSQIMQSVRDELRKTTQLDAFVFTDLVEFEVPFSGGMKHIARWDGVSRKPSLQGPGSGVSSDFDWSQGASVASLQISVYDMELQRLFASRGGLDATDAIDARSSTGRYIRRRNILENTNFVKEGIALAFHPFIAMEDWPGNP</sequence>
<comment type="caution">
    <text evidence="2">The sequence shown here is derived from an EMBL/GenBank/DDBJ whole genome shotgun (WGS) entry which is preliminary data.</text>
</comment>
<proteinExistence type="predicted"/>
<keyword evidence="3" id="KW-1185">Reference proteome</keyword>
<reference evidence="3" key="1">
    <citation type="submission" date="2017-11" db="EMBL/GenBank/DDBJ databases">
        <title>The draft genome sequence of Chromatocurvus sp. F02.</title>
        <authorList>
            <person name="Du Z.-J."/>
            <person name="Chang Y.-Q."/>
        </authorList>
    </citation>
    <scope>NUCLEOTIDE SEQUENCE [LARGE SCALE GENOMIC DNA]</scope>
    <source>
        <strain evidence="3">F02</strain>
    </source>
</reference>
<dbReference type="AlphaFoldDB" id="A0A2N5Y338"/>
<keyword evidence="1" id="KW-0732">Signal</keyword>
<dbReference type="RefSeq" id="WP_101521277.1">
    <property type="nucleotide sequence ID" value="NZ_PKLZ01000007.1"/>
</dbReference>
<evidence type="ECO:0000256" key="1">
    <source>
        <dbReference type="SAM" id="SignalP"/>
    </source>
</evidence>
<feature type="chain" id="PRO_5014769284" evidence="1">
    <location>
        <begin position="23"/>
        <end position="262"/>
    </location>
</feature>
<gene>
    <name evidence="2" type="ORF">CWI75_09605</name>
</gene>
<dbReference type="PROSITE" id="PS51257">
    <property type="entry name" value="PROKAR_LIPOPROTEIN"/>
    <property type="match status" value="1"/>
</dbReference>
<feature type="signal peptide" evidence="1">
    <location>
        <begin position="1"/>
        <end position="22"/>
    </location>
</feature>
<organism evidence="2 3">
    <name type="scientific">Kineobactrum sediminis</name>
    <dbReference type="NCBI Taxonomy" id="1905677"/>
    <lineage>
        <taxon>Bacteria</taxon>
        <taxon>Pseudomonadati</taxon>
        <taxon>Pseudomonadota</taxon>
        <taxon>Gammaproteobacteria</taxon>
        <taxon>Cellvibrionales</taxon>
        <taxon>Halieaceae</taxon>
        <taxon>Kineobactrum</taxon>
    </lineage>
</organism>
<dbReference type="OrthoDB" id="5730956at2"/>
<protein>
    <submittedName>
        <fullName evidence="2">Uncharacterized protein</fullName>
    </submittedName>
</protein>
<evidence type="ECO:0000313" key="2">
    <source>
        <dbReference type="EMBL" id="PLW82811.1"/>
    </source>
</evidence>